<reference evidence="2 3" key="1">
    <citation type="submission" date="2018-07" db="EMBL/GenBank/DDBJ databases">
        <title>The genomes of Aspergillus section Nigri reveals drivers in fungal speciation.</title>
        <authorList>
            <consortium name="DOE Joint Genome Institute"/>
            <person name="Vesth T.C."/>
            <person name="Nybo J."/>
            <person name="Theobald S."/>
            <person name="Brandl J."/>
            <person name="Frisvad J.C."/>
            <person name="Nielsen K.F."/>
            <person name="Lyhne E.K."/>
            <person name="Kogle M.E."/>
            <person name="Kuo A."/>
            <person name="Riley R."/>
            <person name="Clum A."/>
            <person name="Nolan M."/>
            <person name="Lipzen A."/>
            <person name="Salamov A."/>
            <person name="Henrissat B."/>
            <person name="Wiebenga A."/>
            <person name="De vries R.P."/>
            <person name="Grigoriev I.V."/>
            <person name="Mortensen U.H."/>
            <person name="Andersen M.R."/>
            <person name="Baker S.E."/>
        </authorList>
    </citation>
    <scope>NUCLEOTIDE SEQUENCE [LARGE SCALE GENOMIC DNA]</scope>
    <source>
        <strain evidence="2 3">CBS 139.54b</strain>
    </source>
</reference>
<dbReference type="EMBL" id="KZ852032">
    <property type="protein sequence ID" value="RDH39137.1"/>
    <property type="molecule type" value="Genomic_DNA"/>
</dbReference>
<gene>
    <name evidence="2" type="ORF">BDQ94DRAFT_132463</name>
</gene>
<organism evidence="2 3">
    <name type="scientific">Aspergillus welwitschiae</name>
    <dbReference type="NCBI Taxonomy" id="1341132"/>
    <lineage>
        <taxon>Eukaryota</taxon>
        <taxon>Fungi</taxon>
        <taxon>Dikarya</taxon>
        <taxon>Ascomycota</taxon>
        <taxon>Pezizomycotina</taxon>
        <taxon>Eurotiomycetes</taxon>
        <taxon>Eurotiomycetidae</taxon>
        <taxon>Eurotiales</taxon>
        <taxon>Aspergillaceae</taxon>
        <taxon>Aspergillus</taxon>
        <taxon>Aspergillus subgen. Circumdati</taxon>
    </lineage>
</organism>
<sequence length="105" mass="12249">MESHTAGYRDIRFYLPIYQVHARLIGILIIKHLYLHRMLFTRNEYLSTFSFKKPEIPDEANESEISIATIQVTAPATTTTQSLQEDTVYYTSMQESPDTHRKQPL</sequence>
<dbReference type="AlphaFoldDB" id="A0A3F3QJ31"/>
<accession>A0A3F3QJ31</accession>
<evidence type="ECO:0000313" key="2">
    <source>
        <dbReference type="EMBL" id="RDH39137.1"/>
    </source>
</evidence>
<feature type="transmembrane region" description="Helical" evidence="1">
    <location>
        <begin position="13"/>
        <end position="34"/>
    </location>
</feature>
<protein>
    <submittedName>
        <fullName evidence="2">Uncharacterized protein</fullName>
    </submittedName>
</protein>
<proteinExistence type="predicted"/>
<keyword evidence="1" id="KW-0812">Transmembrane</keyword>
<keyword evidence="3" id="KW-1185">Reference proteome</keyword>
<keyword evidence="1" id="KW-0472">Membrane</keyword>
<evidence type="ECO:0000313" key="3">
    <source>
        <dbReference type="Proteomes" id="UP000253729"/>
    </source>
</evidence>
<dbReference type="GeneID" id="38132421"/>
<dbReference type="RefSeq" id="XP_026632159.1">
    <property type="nucleotide sequence ID" value="XM_026764065.1"/>
</dbReference>
<keyword evidence="1" id="KW-1133">Transmembrane helix</keyword>
<dbReference type="Proteomes" id="UP000253729">
    <property type="component" value="Unassembled WGS sequence"/>
</dbReference>
<name>A0A3F3QJ31_9EURO</name>
<evidence type="ECO:0000256" key="1">
    <source>
        <dbReference type="SAM" id="Phobius"/>
    </source>
</evidence>